<protein>
    <submittedName>
        <fullName evidence="2">Uncharacterized protein</fullName>
    </submittedName>
</protein>
<gene>
    <name evidence="2" type="ORF">GWK47_009569</name>
</gene>
<name>A0A8J4XXM3_CHIOP</name>
<feature type="compositionally biased region" description="Basic and acidic residues" evidence="1">
    <location>
        <begin position="1"/>
        <end position="19"/>
    </location>
</feature>
<proteinExistence type="predicted"/>
<sequence>MKGDRSATFGAHDKVLTDKVRRKQTRSQLELDRIDREKQKMASSACIRSSIIAEESSDDSSMNDSVSATTDLSVTHSHHRKIHTGTSAFIPHDILKRPKLVSLATRMKMTPTQQAAFTTALIEEAGGDPGSVNFLLNR</sequence>
<keyword evidence="3" id="KW-1185">Reference proteome</keyword>
<evidence type="ECO:0000313" key="3">
    <source>
        <dbReference type="Proteomes" id="UP000770661"/>
    </source>
</evidence>
<evidence type="ECO:0000256" key="1">
    <source>
        <dbReference type="SAM" id="MobiDB-lite"/>
    </source>
</evidence>
<dbReference type="Proteomes" id="UP000770661">
    <property type="component" value="Unassembled WGS sequence"/>
</dbReference>
<evidence type="ECO:0000313" key="2">
    <source>
        <dbReference type="EMBL" id="KAG0716500.1"/>
    </source>
</evidence>
<organism evidence="2 3">
    <name type="scientific">Chionoecetes opilio</name>
    <name type="common">Atlantic snow crab</name>
    <name type="synonym">Cancer opilio</name>
    <dbReference type="NCBI Taxonomy" id="41210"/>
    <lineage>
        <taxon>Eukaryota</taxon>
        <taxon>Metazoa</taxon>
        <taxon>Ecdysozoa</taxon>
        <taxon>Arthropoda</taxon>
        <taxon>Crustacea</taxon>
        <taxon>Multicrustacea</taxon>
        <taxon>Malacostraca</taxon>
        <taxon>Eumalacostraca</taxon>
        <taxon>Eucarida</taxon>
        <taxon>Decapoda</taxon>
        <taxon>Pleocyemata</taxon>
        <taxon>Brachyura</taxon>
        <taxon>Eubrachyura</taxon>
        <taxon>Majoidea</taxon>
        <taxon>Majidae</taxon>
        <taxon>Chionoecetes</taxon>
    </lineage>
</organism>
<dbReference type="OrthoDB" id="8057780at2759"/>
<accession>A0A8J4XXM3</accession>
<feature type="region of interest" description="Disordered" evidence="1">
    <location>
        <begin position="1"/>
        <end position="25"/>
    </location>
</feature>
<dbReference type="AlphaFoldDB" id="A0A8J4XXM3"/>
<reference evidence="2" key="1">
    <citation type="submission" date="2020-07" db="EMBL/GenBank/DDBJ databases">
        <title>The High-quality genome of the commercially important snow crab, Chionoecetes opilio.</title>
        <authorList>
            <person name="Jeong J.-H."/>
            <person name="Ryu S."/>
        </authorList>
    </citation>
    <scope>NUCLEOTIDE SEQUENCE</scope>
    <source>
        <strain evidence="2">MADBK_172401_WGS</strain>
        <tissue evidence="2">Digestive gland</tissue>
    </source>
</reference>
<comment type="caution">
    <text evidence="2">The sequence shown here is derived from an EMBL/GenBank/DDBJ whole genome shotgun (WGS) entry which is preliminary data.</text>
</comment>
<dbReference type="EMBL" id="JACEEZ010018794">
    <property type="protein sequence ID" value="KAG0716500.1"/>
    <property type="molecule type" value="Genomic_DNA"/>
</dbReference>